<protein>
    <recommendedName>
        <fullName evidence="1">PAC domain-containing protein</fullName>
    </recommendedName>
</protein>
<dbReference type="InterPro" id="IPR000700">
    <property type="entry name" value="PAS-assoc_C"/>
</dbReference>
<feature type="domain" description="PAC" evidence="1">
    <location>
        <begin position="83"/>
        <end position="138"/>
    </location>
</feature>
<evidence type="ECO:0000259" key="1">
    <source>
        <dbReference type="PROSITE" id="PS50113"/>
    </source>
</evidence>
<dbReference type="Pfam" id="PF00990">
    <property type="entry name" value="GGDEF"/>
    <property type="match status" value="1"/>
</dbReference>
<dbReference type="AlphaFoldDB" id="X1IK08"/>
<dbReference type="PANTHER" id="PTHR44757:SF2">
    <property type="entry name" value="BIOFILM ARCHITECTURE MAINTENANCE PROTEIN MBAA"/>
    <property type="match status" value="1"/>
</dbReference>
<dbReference type="SUPFAM" id="SSF55785">
    <property type="entry name" value="PYP-like sensor domain (PAS domain)"/>
    <property type="match status" value="1"/>
</dbReference>
<sequence>MRMDRQEKELLSEISLGDASRHSDLFVYLIDEDLWVLASGVYRAQVHQGRMVKDELGDARLEKICMSLIKKSLKKRHKRLFKAQQTCKIEYLMEGKIQNSHLEVTLVPMKDGEGKINKVVAFVQDIGERKNLEQELRRLALTDSLTNLYNRQYFDQKLEEELQRVRR</sequence>
<dbReference type="Gene3D" id="3.30.70.270">
    <property type="match status" value="1"/>
</dbReference>
<gene>
    <name evidence="2" type="ORF">S03H2_59502</name>
</gene>
<dbReference type="NCBIfam" id="TIGR00229">
    <property type="entry name" value="sensory_box"/>
    <property type="match status" value="1"/>
</dbReference>
<dbReference type="Gene3D" id="3.30.450.20">
    <property type="entry name" value="PAS domain"/>
    <property type="match status" value="1"/>
</dbReference>
<reference evidence="2" key="1">
    <citation type="journal article" date="2014" name="Front. Microbiol.">
        <title>High frequency of phylogenetically diverse reductive dehalogenase-homologous genes in deep subseafloor sedimentary metagenomes.</title>
        <authorList>
            <person name="Kawai M."/>
            <person name="Futagami T."/>
            <person name="Toyoda A."/>
            <person name="Takaki Y."/>
            <person name="Nishi S."/>
            <person name="Hori S."/>
            <person name="Arai W."/>
            <person name="Tsubouchi T."/>
            <person name="Morono Y."/>
            <person name="Uchiyama I."/>
            <person name="Ito T."/>
            <person name="Fujiyama A."/>
            <person name="Inagaki F."/>
            <person name="Takami H."/>
        </authorList>
    </citation>
    <scope>NUCLEOTIDE SEQUENCE</scope>
    <source>
        <strain evidence="2">Expedition CK06-06</strain>
    </source>
</reference>
<dbReference type="PROSITE" id="PS50113">
    <property type="entry name" value="PAC"/>
    <property type="match status" value="1"/>
</dbReference>
<dbReference type="InterPro" id="IPR035965">
    <property type="entry name" value="PAS-like_dom_sf"/>
</dbReference>
<proteinExistence type="predicted"/>
<feature type="non-terminal residue" evidence="2">
    <location>
        <position position="167"/>
    </location>
</feature>
<evidence type="ECO:0000313" key="2">
    <source>
        <dbReference type="EMBL" id="GAH82751.1"/>
    </source>
</evidence>
<dbReference type="InterPro" id="IPR000014">
    <property type="entry name" value="PAS"/>
</dbReference>
<dbReference type="InterPro" id="IPR000160">
    <property type="entry name" value="GGDEF_dom"/>
</dbReference>
<comment type="caution">
    <text evidence="2">The sequence shown here is derived from an EMBL/GenBank/DDBJ whole genome shotgun (WGS) entry which is preliminary data.</text>
</comment>
<accession>X1IK08</accession>
<name>X1IK08_9ZZZZ</name>
<dbReference type="InterPro" id="IPR043128">
    <property type="entry name" value="Rev_trsase/Diguanyl_cyclase"/>
</dbReference>
<dbReference type="InterPro" id="IPR052155">
    <property type="entry name" value="Biofilm_reg_signaling"/>
</dbReference>
<organism evidence="2">
    <name type="scientific">marine sediment metagenome</name>
    <dbReference type="NCBI Taxonomy" id="412755"/>
    <lineage>
        <taxon>unclassified sequences</taxon>
        <taxon>metagenomes</taxon>
        <taxon>ecological metagenomes</taxon>
    </lineage>
</organism>
<dbReference type="PANTHER" id="PTHR44757">
    <property type="entry name" value="DIGUANYLATE CYCLASE DGCP"/>
    <property type="match status" value="1"/>
</dbReference>
<dbReference type="EMBL" id="BARU01038265">
    <property type="protein sequence ID" value="GAH82751.1"/>
    <property type="molecule type" value="Genomic_DNA"/>
</dbReference>